<dbReference type="SUPFAM" id="SSF52540">
    <property type="entry name" value="P-loop containing nucleoside triphosphate hydrolases"/>
    <property type="match status" value="1"/>
</dbReference>
<dbReference type="GO" id="GO:0005525">
    <property type="term" value="F:GTP binding"/>
    <property type="evidence" value="ECO:0007669"/>
    <property type="project" value="InterPro"/>
</dbReference>
<evidence type="ECO:0000313" key="3">
    <source>
        <dbReference type="Proteomes" id="UP001187531"/>
    </source>
</evidence>
<dbReference type="PROSITE" id="PS51717">
    <property type="entry name" value="G_VLIG"/>
    <property type="match status" value="1"/>
</dbReference>
<organism evidence="2 3">
    <name type="scientific">Artemia franciscana</name>
    <name type="common">Brine shrimp</name>
    <name type="synonym">Artemia sanfranciscana</name>
    <dbReference type="NCBI Taxonomy" id="6661"/>
    <lineage>
        <taxon>Eukaryota</taxon>
        <taxon>Metazoa</taxon>
        <taxon>Ecdysozoa</taxon>
        <taxon>Arthropoda</taxon>
        <taxon>Crustacea</taxon>
        <taxon>Branchiopoda</taxon>
        <taxon>Anostraca</taxon>
        <taxon>Artemiidae</taxon>
        <taxon>Artemia</taxon>
    </lineage>
</organism>
<proteinExistence type="predicted"/>
<dbReference type="Gene3D" id="3.40.50.300">
    <property type="entry name" value="P-loop containing nucleotide triphosphate hydrolases"/>
    <property type="match status" value="1"/>
</dbReference>
<dbReference type="PANTHER" id="PTHR22796">
    <property type="entry name" value="URG4-RELATED"/>
    <property type="match status" value="1"/>
</dbReference>
<name>A0AA88H1R6_ARTSF</name>
<protein>
    <recommendedName>
        <fullName evidence="1">VLIG-type G domain-containing protein</fullName>
    </recommendedName>
</protein>
<dbReference type="InterPro" id="IPR030383">
    <property type="entry name" value="G_VLIG_dom"/>
</dbReference>
<dbReference type="PANTHER" id="PTHR22796:SF1">
    <property type="entry name" value="VWFA DOMAIN-CONTAINING PROTEIN"/>
    <property type="match status" value="1"/>
</dbReference>
<evidence type="ECO:0000313" key="2">
    <source>
        <dbReference type="EMBL" id="KAK2702430.1"/>
    </source>
</evidence>
<dbReference type="Proteomes" id="UP001187531">
    <property type="component" value="Unassembled WGS sequence"/>
</dbReference>
<comment type="caution">
    <text evidence="2">The sequence shown here is derived from an EMBL/GenBank/DDBJ whole genome shotgun (WGS) entry which is preliminary data.</text>
</comment>
<dbReference type="InterPro" id="IPR027417">
    <property type="entry name" value="P-loop_NTPase"/>
</dbReference>
<sequence>MEDRLVRTSNGLQTKMDGGDFKEASGITITDPTNTNSVDQSGPLLHLGKCDGENRGINFHQTFKEENLVSSFIFDCPPAKASNPYRLLHRLDMDFCDPCDAEEEDFFSVEKETNKSKKINVCQLLSSYSPRDNMNILRLLLESRYAIPISNLEIIELLRITQRIEDDVFLGEDLKLPRIALISQVKNFESHTGKIMEGLFNLRTSFNTGNASNIEIGQGLVCLGNKKKEACILIHIWGNFEQYWNSLTDFVDYLIVEDEYKSESDLVDNVLVGNEISSQLGKLSPFIRKYSGETSLPKFITVWIPNFSNMKNISIVRPFCLIEGSLSYFVEIQQSRQLLSIFREATSHEKSLHSLFSSNGYLRMEMDILREMYLTVSQMNGLEEYRTKFLLLQKSYAKEGAFLEQLNEVKCIDENNERNEIQQKIIEEHEFRFSRRSKTDPLIMYFLEGLRKSNIDEMVLHLQVLDDAIANNIKKSKIVAQLAEEVGDKTTKFSQRLQLSVTDPEYVKQVELSRKELTVAKENRNNAVLSLRHLWREISLFYSSGNSGEFEDLPQRAAFYLIAGETLELYDGDANMLNVEWIATIFKNLESLLPQKRIFVLSVLGEQSSGKSTLLNTMFGIRLPASVGQCTRGLTITLVKTIERQEYDYVLIFDSEGLRSPEHKGLCGSIKRDNKIATLSVLPSDATILVIKGENDNALKDILPIVALAYKGSKLAEEREGILSCKFFAAYNQVKADGENQKKLENIFPELSTTLVESFTKTNSLRDLDVHTSIKFPQLLTNENDIWVFGCNSKGDSPLDVPNTDFSQKMVEFREYIHKQVVSQLGWNAREFGNLEQYLSLVWDCLNNSDFDLSFETVIERHAYTELENKYQNVRKKYYEEYEEQFNLLKDKYKEDYSLQEGKPMNFTEIHANVEELEVKMKPQSEKFEEDVNLMFEEKQNQKWKTEFSRKVQDTIFSATNQWCHKLEVFLRNQFAFGAKVKQYKREMRDEIAEEFKAGNMKEKAEEQLIEMFNRIFGSIVKRAKEENPPMDVQNAVLKAYRTNSTIASLGIDLLCDNEKTSLWGKLWNESKNKAKNLIDPVLEWLAHGQTDKNPIEKMVIPMVVRAANGRKFYCDAVVHNTINDIETFIRRQNKKMNKSERKRIHRVAYDLLVSIFVDIQVQWERENSVYMRFESMKEVMKRFFLDVAKGLEDIDLMASRIEGFFSRHTYKAFESEVEALVMTNIRAKRWVQSPKYVLGHMDLYLIEEVESKGINEVLQLIKNPIELKKLTTSRLIRFEVDTVLKHFTLEKFISLLEKSLKNAYDSASVDVETKSKSSYLFHLFKSFKIFKSTYVADELRREMHSLGWTELEEMSMQFELSHINAIVDKVAASFSSMDKNKIIDSVYLQLQCLFDAAFCTPCQEKCPLCRNFCFLELSHDGCHDCFHHGLTGWRKCRFADFSKKFNTWLQPDRTKPVSEYRQYLISRYNVEIAKYYSVNPSKRVDKAESLDMVTSKIKRRIDFYKDFPEEELTKRIFLSLVDLPF</sequence>
<evidence type="ECO:0000259" key="1">
    <source>
        <dbReference type="PROSITE" id="PS51717"/>
    </source>
</evidence>
<dbReference type="Pfam" id="PF25683">
    <property type="entry name" value="URGCP_GTPase"/>
    <property type="match status" value="1"/>
</dbReference>
<accession>A0AA88H1R6</accession>
<reference evidence="2" key="1">
    <citation type="submission" date="2023-07" db="EMBL/GenBank/DDBJ databases">
        <title>Chromosome-level genome assembly of Artemia franciscana.</title>
        <authorList>
            <person name="Jo E."/>
        </authorList>
    </citation>
    <scope>NUCLEOTIDE SEQUENCE</scope>
    <source>
        <tissue evidence="2">Whole body</tissue>
    </source>
</reference>
<gene>
    <name evidence="2" type="ORF">QYM36_018961</name>
</gene>
<keyword evidence="3" id="KW-1185">Reference proteome</keyword>
<dbReference type="EMBL" id="JAVRJZ010000363">
    <property type="protein sequence ID" value="KAK2702430.1"/>
    <property type="molecule type" value="Genomic_DNA"/>
</dbReference>
<feature type="domain" description="VLIG-type G" evidence="1">
    <location>
        <begin position="595"/>
        <end position="843"/>
    </location>
</feature>